<reference evidence="1 2" key="1">
    <citation type="submission" date="2015-01" db="EMBL/GenBank/DDBJ databases">
        <title>Evolution of Trichinella species and genotypes.</title>
        <authorList>
            <person name="Korhonen P.K."/>
            <person name="Edoardo P."/>
            <person name="Giuseppe L.R."/>
            <person name="Gasser R.B."/>
        </authorList>
    </citation>
    <scope>NUCLEOTIDE SEQUENCE [LARGE SCALE GENOMIC DNA]</scope>
    <source>
        <strain evidence="1">ISS417</strain>
    </source>
</reference>
<dbReference type="AlphaFoldDB" id="A0A0V0UAG5"/>
<evidence type="ECO:0000313" key="2">
    <source>
        <dbReference type="Proteomes" id="UP000055048"/>
    </source>
</evidence>
<evidence type="ECO:0000313" key="1">
    <source>
        <dbReference type="EMBL" id="KRX48175.1"/>
    </source>
</evidence>
<sequence length="382" mass="42898">MGPVMEPLITTESRHHHQHSCLTRDYDIRWTISSFFKAFRRNTTPCLRRQEVKGEHSRSFPSTVTTTLAGTNCGRTGSKIGLSCGPSFMEKARRIAERVVNGGMQQQNTESVVKKMGGSYLEKIARNKRPESRRMLTSMHIKQEAHWQFWNQYCSVIGAGCSAAAGEYRKYNYGNAGNTPSMNGFWHFCSLSQIKRGNTHRCTAHPANRRNLGRSGGNALVQHAGRRLQIFAGLCSLACVISCHVPTTNRERAHRYDMELLCRFSGRRCCVYINRGGALGVVHYKVVRRLKRMRMKIRFEKCQLMRLSVRFGVLLPLVCQKNLSSRTVDTCDWPKPTAGVKEMNINCARSSCDGGSFTAVPGMSDVEDQRTLSSSAFVSPAS</sequence>
<dbReference type="OrthoDB" id="10396982at2759"/>
<dbReference type="Proteomes" id="UP000055048">
    <property type="component" value="Unassembled WGS sequence"/>
</dbReference>
<dbReference type="STRING" id="144512.A0A0V0UAG5"/>
<keyword evidence="2" id="KW-1185">Reference proteome</keyword>
<gene>
    <name evidence="1" type="ORF">T05_7274</name>
</gene>
<dbReference type="EMBL" id="JYDJ01000033">
    <property type="protein sequence ID" value="KRX48175.1"/>
    <property type="molecule type" value="Genomic_DNA"/>
</dbReference>
<comment type="caution">
    <text evidence="1">The sequence shown here is derived from an EMBL/GenBank/DDBJ whole genome shotgun (WGS) entry which is preliminary data.</text>
</comment>
<protein>
    <submittedName>
        <fullName evidence="1">Uncharacterized protein</fullName>
    </submittedName>
</protein>
<accession>A0A0V0UAG5</accession>
<name>A0A0V0UAG5_9BILA</name>
<proteinExistence type="predicted"/>
<organism evidence="1 2">
    <name type="scientific">Trichinella murrelli</name>
    <dbReference type="NCBI Taxonomy" id="144512"/>
    <lineage>
        <taxon>Eukaryota</taxon>
        <taxon>Metazoa</taxon>
        <taxon>Ecdysozoa</taxon>
        <taxon>Nematoda</taxon>
        <taxon>Enoplea</taxon>
        <taxon>Dorylaimia</taxon>
        <taxon>Trichinellida</taxon>
        <taxon>Trichinellidae</taxon>
        <taxon>Trichinella</taxon>
    </lineage>
</organism>